<name>A0A1H6SDK0_9GAMM</name>
<dbReference type="Proteomes" id="UP000242999">
    <property type="component" value="Unassembled WGS sequence"/>
</dbReference>
<dbReference type="InterPro" id="IPR011989">
    <property type="entry name" value="ARM-like"/>
</dbReference>
<proteinExistence type="predicted"/>
<evidence type="ECO:0000313" key="3">
    <source>
        <dbReference type="Proteomes" id="UP000242999"/>
    </source>
</evidence>
<dbReference type="RefSeq" id="WP_093309391.1">
    <property type="nucleotide sequence ID" value="NZ_FNYH01000006.1"/>
</dbReference>
<evidence type="ECO:0000256" key="1">
    <source>
        <dbReference type="SAM" id="MobiDB-lite"/>
    </source>
</evidence>
<protein>
    <submittedName>
        <fullName evidence="2">HEAT repeat-containing protein</fullName>
    </submittedName>
</protein>
<sequence length="217" mass="23952">MALKRVQTHVQPTSVATADAAQGDQAPDWQTLIAHLQDPQAHTRRWAARELANFVHSVPHLFTQLDRETDLKVQEAIFCSLQSLGGPQVVEGLIARLNSDDAGIRNTVIEILQTLPEEVAPHIQDLLAHTNPDIRIFAIDILQLLAHPCAPEWLLHVLAQEQHPNVLGTAIDRLLELGTPEMLPQLNALQARVAQTPYLKFALDAAIQRIEDTSNAG</sequence>
<dbReference type="SUPFAM" id="SSF48371">
    <property type="entry name" value="ARM repeat"/>
    <property type="match status" value="1"/>
</dbReference>
<dbReference type="InterPro" id="IPR016024">
    <property type="entry name" value="ARM-type_fold"/>
</dbReference>
<dbReference type="AlphaFoldDB" id="A0A1H6SDK0"/>
<dbReference type="Gene3D" id="1.25.10.10">
    <property type="entry name" value="Leucine-rich Repeat Variant"/>
    <property type="match status" value="1"/>
</dbReference>
<keyword evidence="3" id="KW-1185">Reference proteome</keyword>
<dbReference type="EMBL" id="FNYH01000006">
    <property type="protein sequence ID" value="SEI64024.1"/>
    <property type="molecule type" value="Genomic_DNA"/>
</dbReference>
<dbReference type="OrthoDB" id="7359267at2"/>
<accession>A0A1H6SDK0</accession>
<organism evidence="2 3">
    <name type="scientific">Allopseudospirillum japonicum</name>
    <dbReference type="NCBI Taxonomy" id="64971"/>
    <lineage>
        <taxon>Bacteria</taxon>
        <taxon>Pseudomonadati</taxon>
        <taxon>Pseudomonadota</taxon>
        <taxon>Gammaproteobacteria</taxon>
        <taxon>Oceanospirillales</taxon>
        <taxon>Oceanospirillaceae</taxon>
        <taxon>Allopseudospirillum</taxon>
    </lineage>
</organism>
<dbReference type="STRING" id="64971.SAMN05421831_10649"/>
<feature type="region of interest" description="Disordered" evidence="1">
    <location>
        <begin position="1"/>
        <end position="22"/>
    </location>
</feature>
<evidence type="ECO:0000313" key="2">
    <source>
        <dbReference type="EMBL" id="SEI64024.1"/>
    </source>
</evidence>
<gene>
    <name evidence="2" type="ORF">SAMN05421831_10649</name>
</gene>
<reference evidence="3" key="1">
    <citation type="submission" date="2016-10" db="EMBL/GenBank/DDBJ databases">
        <authorList>
            <person name="Varghese N."/>
            <person name="Submissions S."/>
        </authorList>
    </citation>
    <scope>NUCLEOTIDE SEQUENCE [LARGE SCALE GENOMIC DNA]</scope>
    <source>
        <strain evidence="3">DSM 7165</strain>
    </source>
</reference>
<dbReference type="Pfam" id="PF13646">
    <property type="entry name" value="HEAT_2"/>
    <property type="match status" value="2"/>
</dbReference>